<evidence type="ECO:0000313" key="3">
    <source>
        <dbReference type="Proteomes" id="UP000215914"/>
    </source>
</evidence>
<accession>A0A251U3C5</accession>
<protein>
    <submittedName>
        <fullName evidence="2">Uncharacterized protein</fullName>
    </submittedName>
</protein>
<evidence type="ECO:0000313" key="2">
    <source>
        <dbReference type="EMBL" id="OTG17644.1"/>
    </source>
</evidence>
<proteinExistence type="predicted"/>
<dbReference type="AlphaFoldDB" id="A0A251U3C5"/>
<name>A0A251U3C5_HELAN</name>
<keyword evidence="3" id="KW-1185">Reference proteome</keyword>
<dbReference type="Gramene" id="mRNA:HanXRQr2_Chr08g0324771">
    <property type="protein sequence ID" value="mRNA:HanXRQr2_Chr08g0324771"/>
    <property type="gene ID" value="HanXRQr2_Chr08g0324771"/>
</dbReference>
<dbReference type="InParanoid" id="A0A251U3C5"/>
<evidence type="ECO:0000313" key="1">
    <source>
        <dbReference type="EMBL" id="KAF5794142.1"/>
    </source>
</evidence>
<dbReference type="EMBL" id="CM007897">
    <property type="protein sequence ID" value="OTG17644.1"/>
    <property type="molecule type" value="Genomic_DNA"/>
</dbReference>
<reference evidence="1" key="3">
    <citation type="submission" date="2020-06" db="EMBL/GenBank/DDBJ databases">
        <title>Helianthus annuus Genome sequencing and assembly Release 2.</title>
        <authorList>
            <person name="Gouzy J."/>
            <person name="Langlade N."/>
            <person name="Munos S."/>
        </authorList>
    </citation>
    <scope>NUCLEOTIDE SEQUENCE</scope>
    <source>
        <tissue evidence="1">Leaves</tissue>
    </source>
</reference>
<dbReference type="EMBL" id="MNCJ02000323">
    <property type="protein sequence ID" value="KAF5794142.1"/>
    <property type="molecule type" value="Genomic_DNA"/>
</dbReference>
<reference evidence="2" key="2">
    <citation type="submission" date="2017-02" db="EMBL/GenBank/DDBJ databases">
        <title>Sunflower complete genome.</title>
        <authorList>
            <person name="Langlade N."/>
            <person name="Munos S."/>
        </authorList>
    </citation>
    <scope>NUCLEOTIDE SEQUENCE [LARGE SCALE GENOMIC DNA]</scope>
    <source>
        <tissue evidence="2">Leaves</tissue>
    </source>
</reference>
<sequence>MQLVLAISVSSGSVTAGEPDAETAQIKAAKQRSLGYSPDESVFEYLSLRYWVWLVNCGLCIIECVICWNPRFDPCEVISNVRLFGVCFFSFGGCRVEE</sequence>
<dbReference type="Proteomes" id="UP000215914">
    <property type="component" value="Chromosome 8"/>
</dbReference>
<organism evidence="2 3">
    <name type="scientific">Helianthus annuus</name>
    <name type="common">Common sunflower</name>
    <dbReference type="NCBI Taxonomy" id="4232"/>
    <lineage>
        <taxon>Eukaryota</taxon>
        <taxon>Viridiplantae</taxon>
        <taxon>Streptophyta</taxon>
        <taxon>Embryophyta</taxon>
        <taxon>Tracheophyta</taxon>
        <taxon>Spermatophyta</taxon>
        <taxon>Magnoliopsida</taxon>
        <taxon>eudicotyledons</taxon>
        <taxon>Gunneridae</taxon>
        <taxon>Pentapetalae</taxon>
        <taxon>asterids</taxon>
        <taxon>campanulids</taxon>
        <taxon>Asterales</taxon>
        <taxon>Asteraceae</taxon>
        <taxon>Asteroideae</taxon>
        <taxon>Heliantheae alliance</taxon>
        <taxon>Heliantheae</taxon>
        <taxon>Helianthus</taxon>
    </lineage>
</organism>
<gene>
    <name evidence="2" type="ORF">HannXRQ_Chr08g0214411</name>
    <name evidence="1" type="ORF">HanXRQr2_Chr08g0324771</name>
</gene>
<reference evidence="1 3" key="1">
    <citation type="journal article" date="2017" name="Nature">
        <title>The sunflower genome provides insights into oil metabolism, flowering and Asterid evolution.</title>
        <authorList>
            <person name="Badouin H."/>
            <person name="Gouzy J."/>
            <person name="Grassa C.J."/>
            <person name="Murat F."/>
            <person name="Staton S.E."/>
            <person name="Cottret L."/>
            <person name="Lelandais-Briere C."/>
            <person name="Owens G.L."/>
            <person name="Carrere S."/>
            <person name="Mayjonade B."/>
            <person name="Legrand L."/>
            <person name="Gill N."/>
            <person name="Kane N.C."/>
            <person name="Bowers J.E."/>
            <person name="Hubner S."/>
            <person name="Bellec A."/>
            <person name="Berard A."/>
            <person name="Berges H."/>
            <person name="Blanchet N."/>
            <person name="Boniface M.C."/>
            <person name="Brunel D."/>
            <person name="Catrice O."/>
            <person name="Chaidir N."/>
            <person name="Claudel C."/>
            <person name="Donnadieu C."/>
            <person name="Faraut T."/>
            <person name="Fievet G."/>
            <person name="Helmstetter N."/>
            <person name="King M."/>
            <person name="Knapp S.J."/>
            <person name="Lai Z."/>
            <person name="Le Paslier M.C."/>
            <person name="Lippi Y."/>
            <person name="Lorenzon L."/>
            <person name="Mandel J.R."/>
            <person name="Marage G."/>
            <person name="Marchand G."/>
            <person name="Marquand E."/>
            <person name="Bret-Mestries E."/>
            <person name="Morien E."/>
            <person name="Nambeesan S."/>
            <person name="Nguyen T."/>
            <person name="Pegot-Espagnet P."/>
            <person name="Pouilly N."/>
            <person name="Raftis F."/>
            <person name="Sallet E."/>
            <person name="Schiex T."/>
            <person name="Thomas J."/>
            <person name="Vandecasteele C."/>
            <person name="Vares D."/>
            <person name="Vear F."/>
            <person name="Vautrin S."/>
            <person name="Crespi M."/>
            <person name="Mangin B."/>
            <person name="Burke J.M."/>
            <person name="Salse J."/>
            <person name="Munos S."/>
            <person name="Vincourt P."/>
            <person name="Rieseberg L.H."/>
            <person name="Langlade N.B."/>
        </authorList>
    </citation>
    <scope>NUCLEOTIDE SEQUENCE [LARGE SCALE GENOMIC DNA]</scope>
    <source>
        <strain evidence="3">cv. SF193</strain>
        <tissue evidence="1">Leaves</tissue>
    </source>
</reference>